<dbReference type="EMBL" id="JAPDNS010000001">
    <property type="protein sequence ID" value="MCW3483668.1"/>
    <property type="molecule type" value="Genomic_DNA"/>
</dbReference>
<dbReference type="RefSeq" id="WP_264729188.1">
    <property type="nucleotide sequence ID" value="NZ_JAPDNR010000001.1"/>
</dbReference>
<reference evidence="1 2" key="1">
    <citation type="submission" date="2022-10" db="EMBL/GenBank/DDBJ databases">
        <title>Chitinophaga nivalis PC15 sp. nov., isolated from Pyeongchang county, South Korea.</title>
        <authorList>
            <person name="Trinh H.N."/>
        </authorList>
    </citation>
    <scope>NUCLEOTIDE SEQUENCE [LARGE SCALE GENOMIC DNA]</scope>
    <source>
        <strain evidence="1 2">PC14</strain>
    </source>
</reference>
<protein>
    <recommendedName>
        <fullName evidence="3">Nudix hydrolase domain-containing protein</fullName>
    </recommendedName>
</protein>
<dbReference type="Proteomes" id="UP001207742">
    <property type="component" value="Unassembled WGS sequence"/>
</dbReference>
<evidence type="ECO:0000313" key="1">
    <source>
        <dbReference type="EMBL" id="MCW3483668.1"/>
    </source>
</evidence>
<evidence type="ECO:0000313" key="2">
    <source>
        <dbReference type="Proteomes" id="UP001207742"/>
    </source>
</evidence>
<gene>
    <name evidence="1" type="ORF">OL497_07170</name>
</gene>
<comment type="caution">
    <text evidence="1">The sequence shown here is derived from an EMBL/GenBank/DDBJ whole genome shotgun (WGS) entry which is preliminary data.</text>
</comment>
<sequence length="397" mass="46203">MHTTYMDAFKNLNYIELVVGALLGWVLNEICTPIKKKVIQRIREKKLKRLLNNDTLINDPHVLVLDRAIPYYDPKGGIKLRCTQQNLFISFPQKYKTAFRAYDFVYREQEIFDGRTDIATLLEKMGISNAQKRLDDATATTALDFLRDFKAGQNRFNSLISGIYKLRTTRLNTEEKSGLDMQFYTTDYFTYRVFSNLYQSLLNDHQAMKIEKPADINLYNVFFSSFGICTFIIINRGNGDEVILGKRSDAVMVERNKWHYSMNEAFNARDKDEYGHPSFHACVYRGLEEELGIGERYQKNIKKLEFFDLVLLTNRLESGITSYVRLQLDENLSFDELMGLYRIAQDSALETVALEVLPVRKIDQFIQQHSTDISDGCRHALRALHARYKAGYLRDEE</sequence>
<evidence type="ECO:0008006" key="3">
    <source>
        <dbReference type="Google" id="ProtNLM"/>
    </source>
</evidence>
<name>A0ABT3II74_9BACT</name>
<proteinExistence type="predicted"/>
<accession>A0ABT3II74</accession>
<keyword evidence="2" id="KW-1185">Reference proteome</keyword>
<organism evidence="1 2">
    <name type="scientific">Chitinophaga nivalis</name>
    <dbReference type="NCBI Taxonomy" id="2991709"/>
    <lineage>
        <taxon>Bacteria</taxon>
        <taxon>Pseudomonadati</taxon>
        <taxon>Bacteroidota</taxon>
        <taxon>Chitinophagia</taxon>
        <taxon>Chitinophagales</taxon>
        <taxon>Chitinophagaceae</taxon>
        <taxon>Chitinophaga</taxon>
    </lineage>
</organism>